<evidence type="ECO:0000313" key="7">
    <source>
        <dbReference type="Proteomes" id="UP001597474"/>
    </source>
</evidence>
<dbReference type="InterPro" id="IPR005119">
    <property type="entry name" value="LysR_subst-bd"/>
</dbReference>
<keyword evidence="2" id="KW-0805">Transcription regulation</keyword>
<reference evidence="7" key="1">
    <citation type="journal article" date="2019" name="Int. J. Syst. Evol. Microbiol.">
        <title>The Global Catalogue of Microorganisms (GCM) 10K type strain sequencing project: providing services to taxonomists for standard genome sequencing and annotation.</title>
        <authorList>
            <consortium name="The Broad Institute Genomics Platform"/>
            <consortium name="The Broad Institute Genome Sequencing Center for Infectious Disease"/>
            <person name="Wu L."/>
            <person name="Ma J."/>
        </authorList>
    </citation>
    <scope>NUCLEOTIDE SEQUENCE [LARGE SCALE GENOMIC DNA]</scope>
    <source>
        <strain evidence="7">TISTR 2562</strain>
    </source>
</reference>
<gene>
    <name evidence="6" type="ORF">ACFSUD_12465</name>
</gene>
<evidence type="ECO:0000256" key="4">
    <source>
        <dbReference type="ARBA" id="ARBA00023163"/>
    </source>
</evidence>
<evidence type="ECO:0000256" key="2">
    <source>
        <dbReference type="ARBA" id="ARBA00023015"/>
    </source>
</evidence>
<dbReference type="Pfam" id="PF03466">
    <property type="entry name" value="LysR_substrate"/>
    <property type="match status" value="1"/>
</dbReference>
<dbReference type="InterPro" id="IPR000847">
    <property type="entry name" value="LysR_HTH_N"/>
</dbReference>
<dbReference type="EMBL" id="JBHUMP010000010">
    <property type="protein sequence ID" value="MFD2740392.1"/>
    <property type="molecule type" value="Genomic_DNA"/>
</dbReference>
<dbReference type="PROSITE" id="PS50931">
    <property type="entry name" value="HTH_LYSR"/>
    <property type="match status" value="1"/>
</dbReference>
<keyword evidence="3" id="KW-0238">DNA-binding</keyword>
<comment type="similarity">
    <text evidence="1">Belongs to the LysR transcriptional regulatory family.</text>
</comment>
<evidence type="ECO:0000259" key="5">
    <source>
        <dbReference type="PROSITE" id="PS50931"/>
    </source>
</evidence>
<dbReference type="PANTHER" id="PTHR30537">
    <property type="entry name" value="HTH-TYPE TRANSCRIPTIONAL REGULATOR"/>
    <property type="match status" value="1"/>
</dbReference>
<dbReference type="SUPFAM" id="SSF46785">
    <property type="entry name" value="Winged helix' DNA-binding domain"/>
    <property type="match status" value="1"/>
</dbReference>
<accession>A0ABW5U4P3</accession>
<name>A0ABW5U4P3_9RHOB</name>
<organism evidence="6 7">
    <name type="scientific">Sulfitobacter aestuarii</name>
    <dbReference type="NCBI Taxonomy" id="2161676"/>
    <lineage>
        <taxon>Bacteria</taxon>
        <taxon>Pseudomonadati</taxon>
        <taxon>Pseudomonadota</taxon>
        <taxon>Alphaproteobacteria</taxon>
        <taxon>Rhodobacterales</taxon>
        <taxon>Roseobacteraceae</taxon>
        <taxon>Sulfitobacter</taxon>
    </lineage>
</organism>
<dbReference type="RefSeq" id="WP_386374903.1">
    <property type="nucleotide sequence ID" value="NZ_JBHUMP010000010.1"/>
</dbReference>
<dbReference type="Proteomes" id="UP001597474">
    <property type="component" value="Unassembled WGS sequence"/>
</dbReference>
<proteinExistence type="inferred from homology"/>
<dbReference type="InterPro" id="IPR036388">
    <property type="entry name" value="WH-like_DNA-bd_sf"/>
</dbReference>
<dbReference type="InterPro" id="IPR058163">
    <property type="entry name" value="LysR-type_TF_proteobact-type"/>
</dbReference>
<dbReference type="Gene3D" id="1.10.10.10">
    <property type="entry name" value="Winged helix-like DNA-binding domain superfamily/Winged helix DNA-binding domain"/>
    <property type="match status" value="1"/>
</dbReference>
<protein>
    <submittedName>
        <fullName evidence="6">LysR family transcriptional regulator</fullName>
    </submittedName>
</protein>
<evidence type="ECO:0000256" key="3">
    <source>
        <dbReference type="ARBA" id="ARBA00023125"/>
    </source>
</evidence>
<dbReference type="SUPFAM" id="SSF53850">
    <property type="entry name" value="Periplasmic binding protein-like II"/>
    <property type="match status" value="1"/>
</dbReference>
<feature type="domain" description="HTH lysR-type" evidence="5">
    <location>
        <begin position="9"/>
        <end position="66"/>
    </location>
</feature>
<keyword evidence="7" id="KW-1185">Reference proteome</keyword>
<dbReference type="Gene3D" id="3.40.190.10">
    <property type="entry name" value="Periplasmic binding protein-like II"/>
    <property type="match status" value="2"/>
</dbReference>
<comment type="caution">
    <text evidence="6">The sequence shown here is derived from an EMBL/GenBank/DDBJ whole genome shotgun (WGS) entry which is preliminary data.</text>
</comment>
<keyword evidence="4" id="KW-0804">Transcription</keyword>
<evidence type="ECO:0000313" key="6">
    <source>
        <dbReference type="EMBL" id="MFD2740392.1"/>
    </source>
</evidence>
<dbReference type="Pfam" id="PF00126">
    <property type="entry name" value="HTH_1"/>
    <property type="match status" value="1"/>
</dbReference>
<dbReference type="InterPro" id="IPR036390">
    <property type="entry name" value="WH_DNA-bd_sf"/>
</dbReference>
<evidence type="ECO:0000256" key="1">
    <source>
        <dbReference type="ARBA" id="ARBA00009437"/>
    </source>
</evidence>
<dbReference type="PRINTS" id="PR00039">
    <property type="entry name" value="HTHLYSR"/>
</dbReference>
<sequence length="294" mass="32782">MSEIALENLPLEWIRAFEAAGRSGSFTAAAQELNLTQAAISQRITHLEARIGSQLFIRKPRGVALSVEGESWLPYVSNALGELAQSYEDIFGLQRDKIRISASASITALWLAPRLARWSKARRAQIVFSTMVLQSESIHREASVRVEYGRGDWPDHHAVPLFQEALSPVAAPHLMAETSRWQDLPRISVSGPRQGWQEWARHSGDPTTPVPQIRFDSFSAALAAVVCGAGVLLASLPLCDPQLRQGRLMRLSEQALHPAESYWMIARKRALPQTQWKSLAETFTAPLDEMRLRT</sequence>
<dbReference type="PANTHER" id="PTHR30537:SF79">
    <property type="entry name" value="TRANSCRIPTIONAL REGULATOR-RELATED"/>
    <property type="match status" value="1"/>
</dbReference>